<reference evidence="10 11" key="1">
    <citation type="submission" date="2018-08" db="EMBL/GenBank/DDBJ databases">
        <title>Paenibacillus sp. M4BSY-1, whole genome shotgun sequence.</title>
        <authorList>
            <person name="Tuo L."/>
        </authorList>
    </citation>
    <scope>NUCLEOTIDE SEQUENCE [LARGE SCALE GENOMIC DNA]</scope>
    <source>
        <strain evidence="10 11">M4BSY-1</strain>
    </source>
</reference>
<keyword evidence="11" id="KW-1185">Reference proteome</keyword>
<keyword evidence="6" id="KW-0106">Calcium</keyword>
<dbReference type="PANTHER" id="PTHR40088:SF1">
    <property type="entry name" value="PECTATE LYASE PEL9"/>
    <property type="match status" value="1"/>
</dbReference>
<proteinExistence type="inferred from homology"/>
<dbReference type="GO" id="GO:0005576">
    <property type="term" value="C:extracellular region"/>
    <property type="evidence" value="ECO:0007669"/>
    <property type="project" value="UniProtKB-SubCell"/>
</dbReference>
<dbReference type="InterPro" id="IPR059226">
    <property type="entry name" value="Choice_anch_Q_dom"/>
</dbReference>
<evidence type="ECO:0000256" key="6">
    <source>
        <dbReference type="ARBA" id="ARBA00022837"/>
    </source>
</evidence>
<dbReference type="AlphaFoldDB" id="A0A371PI09"/>
<organism evidence="10 11">
    <name type="scientific">Paenibacillus paeoniae</name>
    <dbReference type="NCBI Taxonomy" id="2292705"/>
    <lineage>
        <taxon>Bacteria</taxon>
        <taxon>Bacillati</taxon>
        <taxon>Bacillota</taxon>
        <taxon>Bacilli</taxon>
        <taxon>Bacillales</taxon>
        <taxon>Paenibacillaceae</taxon>
        <taxon>Paenibacillus</taxon>
    </lineage>
</organism>
<evidence type="ECO:0000256" key="8">
    <source>
        <dbReference type="ARBA" id="ARBA00038263"/>
    </source>
</evidence>
<dbReference type="OrthoDB" id="9795486at2"/>
<gene>
    <name evidence="10" type="ORF">DX130_01985</name>
</gene>
<dbReference type="InterPro" id="IPR012334">
    <property type="entry name" value="Pectin_lyas_fold"/>
</dbReference>
<dbReference type="InterPro" id="IPR052052">
    <property type="entry name" value="Polysaccharide_Lyase_9"/>
</dbReference>
<evidence type="ECO:0000256" key="7">
    <source>
        <dbReference type="ARBA" id="ARBA00023239"/>
    </source>
</evidence>
<dbReference type="SUPFAM" id="SSF51126">
    <property type="entry name" value="Pectin lyase-like"/>
    <property type="match status" value="1"/>
</dbReference>
<name>A0A371PI09_9BACL</name>
<dbReference type="PANTHER" id="PTHR40088">
    <property type="entry name" value="PECTATE LYASE (EUROFUNG)"/>
    <property type="match status" value="1"/>
</dbReference>
<feature type="transmembrane region" description="Helical" evidence="9">
    <location>
        <begin position="9"/>
        <end position="30"/>
    </location>
</feature>
<keyword evidence="7" id="KW-0456">Lyase</keyword>
<dbReference type="RefSeq" id="WP_116042409.1">
    <property type="nucleotide sequence ID" value="NZ_QUBQ01000001.1"/>
</dbReference>
<dbReference type="EMBL" id="QUBQ01000001">
    <property type="protein sequence ID" value="REK75870.1"/>
    <property type="molecule type" value="Genomic_DNA"/>
</dbReference>
<accession>A0A371PI09</accession>
<keyword evidence="3" id="KW-0964">Secreted</keyword>
<evidence type="ECO:0000256" key="5">
    <source>
        <dbReference type="ARBA" id="ARBA00022729"/>
    </source>
</evidence>
<evidence type="ECO:0000256" key="2">
    <source>
        <dbReference type="ARBA" id="ARBA00004613"/>
    </source>
</evidence>
<sequence>MSPSVKRRGLYLFAIFGALIICLSIVYLNLPHVQAQSGHDYYIDSSNPNASDDGEGTEASPWKSLQVFEGKHFSPGDTVHFAAGTTYTGTFEMASSGTESDPITIKSYGDGDKPIFSNPGGLNILTVSGSQIRINGLKFRDTATISDWNSTTYMGSGAVLVLQEADDVTITNSEFTELGVGVKTYGLNTTIMHNYFHDLVIAYRDEEQSYGAVGISVNHSNTEIAYNTFVNCRSTDSPYGADGGAIEIEGFINDKNNIWIHHNRSTDSQGFIEVTETTAANVTVAHNISDDYQQFIAFDTTVTPHNFKVEHNTVVRTKTSNVTSLFTVLFYREEGPIPDDSWLSITNNIFYTPAAKVLNGSYNYKAYDYPRQNNVYYDGTTDPVGYPLGEGDMVADPLFVDFEARDLRLSADSPAIKAGMDLGYKKDFDGNVLPRGKNPDIGAFQYQSK</sequence>
<dbReference type="GO" id="GO:0016837">
    <property type="term" value="F:carbon-oxygen lyase activity, acting on polysaccharides"/>
    <property type="evidence" value="ECO:0007669"/>
    <property type="project" value="TreeGrafter"/>
</dbReference>
<comment type="similarity">
    <text evidence="8">Belongs to the polysaccharide lyase 9 family.</text>
</comment>
<dbReference type="GO" id="GO:0046872">
    <property type="term" value="F:metal ion binding"/>
    <property type="evidence" value="ECO:0007669"/>
    <property type="project" value="UniProtKB-KW"/>
</dbReference>
<keyword evidence="9" id="KW-0812">Transmembrane</keyword>
<keyword evidence="9" id="KW-1133">Transmembrane helix</keyword>
<evidence type="ECO:0000256" key="9">
    <source>
        <dbReference type="SAM" id="Phobius"/>
    </source>
</evidence>
<keyword evidence="9" id="KW-0472">Membrane</keyword>
<protein>
    <recommendedName>
        <fullName evidence="12">Right handed beta helix domain-containing protein</fullName>
    </recommendedName>
</protein>
<dbReference type="InterPro" id="IPR011050">
    <property type="entry name" value="Pectin_lyase_fold/virulence"/>
</dbReference>
<evidence type="ECO:0000256" key="4">
    <source>
        <dbReference type="ARBA" id="ARBA00022723"/>
    </source>
</evidence>
<dbReference type="Gene3D" id="2.160.20.10">
    <property type="entry name" value="Single-stranded right-handed beta-helix, Pectin lyase-like"/>
    <property type="match status" value="1"/>
</dbReference>
<dbReference type="Proteomes" id="UP000261905">
    <property type="component" value="Unassembled WGS sequence"/>
</dbReference>
<evidence type="ECO:0000313" key="11">
    <source>
        <dbReference type="Proteomes" id="UP000261905"/>
    </source>
</evidence>
<comment type="caution">
    <text evidence="10">The sequence shown here is derived from an EMBL/GenBank/DDBJ whole genome shotgun (WGS) entry which is preliminary data.</text>
</comment>
<comment type="subcellular location">
    <subcellularLocation>
        <location evidence="2">Secreted</location>
    </subcellularLocation>
</comment>
<evidence type="ECO:0000256" key="3">
    <source>
        <dbReference type="ARBA" id="ARBA00022525"/>
    </source>
</evidence>
<evidence type="ECO:0008006" key="12">
    <source>
        <dbReference type="Google" id="ProtNLM"/>
    </source>
</evidence>
<evidence type="ECO:0000313" key="10">
    <source>
        <dbReference type="EMBL" id="REK75870.1"/>
    </source>
</evidence>
<dbReference type="NCBIfam" id="NF041518">
    <property type="entry name" value="choice_anch_Q"/>
    <property type="match status" value="1"/>
</dbReference>
<evidence type="ECO:0000256" key="1">
    <source>
        <dbReference type="ARBA" id="ARBA00001913"/>
    </source>
</evidence>
<comment type="cofactor">
    <cofactor evidence="1">
        <name>Ca(2+)</name>
        <dbReference type="ChEBI" id="CHEBI:29108"/>
    </cofactor>
</comment>
<keyword evidence="5" id="KW-0732">Signal</keyword>
<keyword evidence="4" id="KW-0479">Metal-binding</keyword>